<dbReference type="GO" id="GO:0003676">
    <property type="term" value="F:nucleic acid binding"/>
    <property type="evidence" value="ECO:0007669"/>
    <property type="project" value="InterPro"/>
</dbReference>
<accession>A0A2U3KAA4</accession>
<evidence type="ECO:0000256" key="2">
    <source>
        <dbReference type="ARBA" id="ARBA00022722"/>
    </source>
</evidence>
<evidence type="ECO:0000313" key="5">
    <source>
        <dbReference type="EMBL" id="SPF36604.1"/>
    </source>
</evidence>
<dbReference type="Proteomes" id="UP000238916">
    <property type="component" value="Unassembled WGS sequence"/>
</dbReference>
<dbReference type="EMBL" id="OMOF01000072">
    <property type="protein sequence ID" value="SPF36604.1"/>
    <property type="molecule type" value="Genomic_DNA"/>
</dbReference>
<keyword evidence="2" id="KW-0540">Nuclease</keyword>
<dbReference type="AlphaFoldDB" id="A0A2U3KAA4"/>
<dbReference type="GO" id="GO:0004518">
    <property type="term" value="F:nuclease activity"/>
    <property type="evidence" value="ECO:0007669"/>
    <property type="project" value="UniProtKB-KW"/>
</dbReference>
<evidence type="ECO:0000313" key="6">
    <source>
        <dbReference type="Proteomes" id="UP000238916"/>
    </source>
</evidence>
<dbReference type="EC" id="3.1.-.-" evidence="5"/>
<dbReference type="SMART" id="SM00990">
    <property type="entry name" value="VRR_NUC"/>
    <property type="match status" value="1"/>
</dbReference>
<protein>
    <submittedName>
        <fullName evidence="5">Putative nuclease p44</fullName>
        <ecNumber evidence="5">3.1.-.-</ecNumber>
    </submittedName>
</protein>
<reference evidence="6" key="1">
    <citation type="submission" date="2018-02" db="EMBL/GenBank/DDBJ databases">
        <authorList>
            <person name="Hausmann B."/>
        </authorList>
    </citation>
    <scope>NUCLEOTIDE SEQUENCE [LARGE SCALE GENOMIC DNA]</scope>
    <source>
        <strain evidence="6">Peat soil MAG SbF1</strain>
    </source>
</reference>
<proteinExistence type="predicted"/>
<keyword evidence="3 5" id="KW-0378">Hydrolase</keyword>
<comment type="cofactor">
    <cofactor evidence="1">
        <name>Mg(2+)</name>
        <dbReference type="ChEBI" id="CHEBI:18420"/>
    </cofactor>
</comment>
<evidence type="ECO:0000256" key="1">
    <source>
        <dbReference type="ARBA" id="ARBA00001946"/>
    </source>
</evidence>
<evidence type="ECO:0000256" key="3">
    <source>
        <dbReference type="ARBA" id="ARBA00022801"/>
    </source>
</evidence>
<dbReference type="GO" id="GO:0016788">
    <property type="term" value="F:hydrolase activity, acting on ester bonds"/>
    <property type="evidence" value="ECO:0007669"/>
    <property type="project" value="InterPro"/>
</dbReference>
<dbReference type="OrthoDB" id="6706702at2"/>
<name>A0A2U3KAA4_9FIRM</name>
<gene>
    <name evidence="5" type="ORF">SBF1_1630005</name>
</gene>
<organism evidence="5 6">
    <name type="scientific">Candidatus Desulfosporosinus infrequens</name>
    <dbReference type="NCBI Taxonomy" id="2043169"/>
    <lineage>
        <taxon>Bacteria</taxon>
        <taxon>Bacillati</taxon>
        <taxon>Bacillota</taxon>
        <taxon>Clostridia</taxon>
        <taxon>Eubacteriales</taxon>
        <taxon>Desulfitobacteriaceae</taxon>
        <taxon>Desulfosporosinus</taxon>
    </lineage>
</organism>
<dbReference type="InterPro" id="IPR011856">
    <property type="entry name" value="tRNA_endonuc-like_dom_sf"/>
</dbReference>
<dbReference type="InterPro" id="IPR014883">
    <property type="entry name" value="VRR_NUC"/>
</dbReference>
<feature type="domain" description="VRR-NUC" evidence="4">
    <location>
        <begin position="1"/>
        <end position="81"/>
    </location>
</feature>
<sequence length="93" mass="10228">MREKVIERKLRELVKAKGGLALKFTSPGTAGVPDRIVFAPDGQVFFVELKAPGKTMTPRQLKTSMVLEGLGHKVRVIDSMEKVKAFVDEICSA</sequence>
<evidence type="ECO:0000259" key="4">
    <source>
        <dbReference type="SMART" id="SM00990"/>
    </source>
</evidence>
<dbReference type="Gene3D" id="3.40.1350.10">
    <property type="match status" value="1"/>
</dbReference>